<feature type="region of interest" description="Disordered" evidence="1">
    <location>
        <begin position="280"/>
        <end position="309"/>
    </location>
</feature>
<reference evidence="3" key="1">
    <citation type="submission" date="2023-03" db="EMBL/GenBank/DDBJ databases">
        <title>Massive genome expansion in bonnet fungi (Mycena s.s.) driven by repeated elements and novel gene families across ecological guilds.</title>
        <authorList>
            <consortium name="Lawrence Berkeley National Laboratory"/>
            <person name="Harder C.B."/>
            <person name="Miyauchi S."/>
            <person name="Viragh M."/>
            <person name="Kuo A."/>
            <person name="Thoen E."/>
            <person name="Andreopoulos B."/>
            <person name="Lu D."/>
            <person name="Skrede I."/>
            <person name="Drula E."/>
            <person name="Henrissat B."/>
            <person name="Morin E."/>
            <person name="Kohler A."/>
            <person name="Barry K."/>
            <person name="LaButti K."/>
            <person name="Morin E."/>
            <person name="Salamov A."/>
            <person name="Lipzen A."/>
            <person name="Mereny Z."/>
            <person name="Hegedus B."/>
            <person name="Baldrian P."/>
            <person name="Stursova M."/>
            <person name="Weitz H."/>
            <person name="Taylor A."/>
            <person name="Grigoriev I.V."/>
            <person name="Nagy L.G."/>
            <person name="Martin F."/>
            <person name="Kauserud H."/>
        </authorList>
    </citation>
    <scope>NUCLEOTIDE SEQUENCE</scope>
    <source>
        <strain evidence="3">9144</strain>
    </source>
</reference>
<feature type="compositionally biased region" description="Polar residues" evidence="1">
    <location>
        <begin position="135"/>
        <end position="146"/>
    </location>
</feature>
<feature type="region of interest" description="Disordered" evidence="1">
    <location>
        <begin position="80"/>
        <end position="148"/>
    </location>
</feature>
<feature type="compositionally biased region" description="Acidic residues" evidence="1">
    <location>
        <begin position="116"/>
        <end position="126"/>
    </location>
</feature>
<evidence type="ECO:0000256" key="1">
    <source>
        <dbReference type="SAM" id="MobiDB-lite"/>
    </source>
</evidence>
<keyword evidence="4" id="KW-1185">Reference proteome</keyword>
<evidence type="ECO:0000313" key="2">
    <source>
        <dbReference type="EMBL" id="KAJ7201636.1"/>
    </source>
</evidence>
<evidence type="ECO:0000313" key="4">
    <source>
        <dbReference type="Proteomes" id="UP001219525"/>
    </source>
</evidence>
<dbReference type="EMBL" id="JARJCW010000011">
    <property type="protein sequence ID" value="KAJ7219279.1"/>
    <property type="molecule type" value="Genomic_DNA"/>
</dbReference>
<dbReference type="Proteomes" id="UP001219525">
    <property type="component" value="Unassembled WGS sequence"/>
</dbReference>
<gene>
    <name evidence="3" type="ORF">GGX14DRAFT_389880</name>
    <name evidence="2" type="ORF">GGX14DRAFT_399969</name>
</gene>
<organism evidence="3 4">
    <name type="scientific">Mycena pura</name>
    <dbReference type="NCBI Taxonomy" id="153505"/>
    <lineage>
        <taxon>Eukaryota</taxon>
        <taxon>Fungi</taxon>
        <taxon>Dikarya</taxon>
        <taxon>Basidiomycota</taxon>
        <taxon>Agaricomycotina</taxon>
        <taxon>Agaricomycetes</taxon>
        <taxon>Agaricomycetidae</taxon>
        <taxon>Agaricales</taxon>
        <taxon>Marasmiineae</taxon>
        <taxon>Mycenaceae</taxon>
        <taxon>Mycena</taxon>
    </lineage>
</organism>
<accession>A0AAD6YIC6</accession>
<feature type="compositionally biased region" description="Low complexity" evidence="1">
    <location>
        <begin position="80"/>
        <end position="89"/>
    </location>
</feature>
<dbReference type="EMBL" id="JARJCW010000058">
    <property type="protein sequence ID" value="KAJ7201636.1"/>
    <property type="molecule type" value="Genomic_DNA"/>
</dbReference>
<dbReference type="AlphaFoldDB" id="A0AAD6YIC6"/>
<sequence length="732" mass="81841">MEINVPAPLPNFIPSRSEALIEFTGVTAENLKYYSIVQNGRWVGQSTGLTKLRPDYRILLGPAALAGHYCVPELIQSFSPSDTSAPSSPLKRAGSLLDGSPKKRRPDVNITHEVIDLGDDDDDDGSESPRKGLTETPSTSAATQSKTLKDARVSFPPRYAVDADELFRRYKTIRDTESISVVEAFGRVFSSKFGSSSFHEQYGACWEKPKPNVRAARDRCIGAGRTYDGLWAHSKAGSVRTSWPSRAAIFSSNAMAAQNTILLPPELLDTLDKRQLRTLITDAEAPPNDNDRQRRPGQTSRRELDQLDENALRQRLKKCRVSFDFEAVMNPRKEYLCQPETTNRLLLELKKAGRINIPEVMPGSPAPIQTDEDEPMPPVETLTGKWILRVHFTLRDAKTKYEILKSNSFSAVEHSAKVCDVFSNERAVPDMDSLPKTLEIPPKNIVLAFQSALELDEDREWITNVNTTLRVHERNEKLDPKHIPQGLFENLQGGLDRCGHKCRDSCKGPKPPSKHANRSQTAMEVLDLEEVESEYQWFVREGAEFAATFVSSSAEMTIYELDLLVERDNLHIGQQIRASRGQAGLSAAAQEKQVRAVEAINASDFVLNNPVYRQIWASNGSQSLDTVIMWCREFRTAFYSVEDPEAGGKRKKHLDYKSWEGKDGLNQQREWVSAAVQAADIMHAYENPDTAEKGYAAFDSHGLLLVKEMREVKRGGSVGVSPQSLLKALKNL</sequence>
<feature type="compositionally biased region" description="Basic and acidic residues" evidence="1">
    <location>
        <begin position="289"/>
        <end position="305"/>
    </location>
</feature>
<protein>
    <submittedName>
        <fullName evidence="3">Uncharacterized protein</fullName>
    </submittedName>
</protein>
<proteinExistence type="predicted"/>
<comment type="caution">
    <text evidence="3">The sequence shown here is derived from an EMBL/GenBank/DDBJ whole genome shotgun (WGS) entry which is preliminary data.</text>
</comment>
<evidence type="ECO:0000313" key="3">
    <source>
        <dbReference type="EMBL" id="KAJ7219279.1"/>
    </source>
</evidence>
<name>A0AAD6YIC6_9AGAR</name>